<dbReference type="EMBL" id="JBHUMZ010000016">
    <property type="protein sequence ID" value="MFD2638374.1"/>
    <property type="molecule type" value="Genomic_DNA"/>
</dbReference>
<protein>
    <submittedName>
        <fullName evidence="1">Aspartyl-phosphate phosphatase Spo0E family protein</fullName>
    </submittedName>
</protein>
<dbReference type="SUPFAM" id="SSF140500">
    <property type="entry name" value="BAS1536-like"/>
    <property type="match status" value="1"/>
</dbReference>
<sequence>MIQLNLYEQIIDLRKEMVRTGLEKGLTHHETLKLSQKLDVLIYQYLNKNKE</sequence>
<gene>
    <name evidence="1" type="ORF">ACFSW4_05815</name>
</gene>
<keyword evidence="2" id="KW-1185">Reference proteome</keyword>
<dbReference type="InterPro" id="IPR018540">
    <property type="entry name" value="Spo0E-like"/>
</dbReference>
<dbReference type="InterPro" id="IPR037208">
    <property type="entry name" value="Spo0E-like_sf"/>
</dbReference>
<proteinExistence type="predicted"/>
<organism evidence="1 2">
    <name type="scientific">Piscibacillus salipiscarius</name>
    <dbReference type="NCBI Taxonomy" id="299480"/>
    <lineage>
        <taxon>Bacteria</taxon>
        <taxon>Bacillati</taxon>
        <taxon>Bacillota</taxon>
        <taxon>Bacilli</taxon>
        <taxon>Bacillales</taxon>
        <taxon>Bacillaceae</taxon>
        <taxon>Piscibacillus</taxon>
    </lineage>
</organism>
<dbReference type="Pfam" id="PF09388">
    <property type="entry name" value="SpoOE-like"/>
    <property type="match status" value="1"/>
</dbReference>
<comment type="caution">
    <text evidence="1">The sequence shown here is derived from an EMBL/GenBank/DDBJ whole genome shotgun (WGS) entry which is preliminary data.</text>
</comment>
<reference evidence="2" key="1">
    <citation type="journal article" date="2019" name="Int. J. Syst. Evol. Microbiol.">
        <title>The Global Catalogue of Microorganisms (GCM) 10K type strain sequencing project: providing services to taxonomists for standard genome sequencing and annotation.</title>
        <authorList>
            <consortium name="The Broad Institute Genomics Platform"/>
            <consortium name="The Broad Institute Genome Sequencing Center for Infectious Disease"/>
            <person name="Wu L."/>
            <person name="Ma J."/>
        </authorList>
    </citation>
    <scope>NUCLEOTIDE SEQUENCE [LARGE SCALE GENOMIC DNA]</scope>
    <source>
        <strain evidence="2">TISTR 1571</strain>
    </source>
</reference>
<evidence type="ECO:0000313" key="1">
    <source>
        <dbReference type="EMBL" id="MFD2638374.1"/>
    </source>
</evidence>
<dbReference type="Gene3D" id="4.10.280.10">
    <property type="entry name" value="Helix-loop-helix DNA-binding domain"/>
    <property type="match status" value="1"/>
</dbReference>
<accession>A0ABW5Q8S5</accession>
<dbReference type="Proteomes" id="UP001597452">
    <property type="component" value="Unassembled WGS sequence"/>
</dbReference>
<name>A0ABW5Q8S5_9BACI</name>
<dbReference type="RefSeq" id="WP_279401185.1">
    <property type="nucleotide sequence ID" value="NZ_JBHUMZ010000016.1"/>
</dbReference>
<evidence type="ECO:0000313" key="2">
    <source>
        <dbReference type="Proteomes" id="UP001597452"/>
    </source>
</evidence>
<dbReference type="InterPro" id="IPR036638">
    <property type="entry name" value="HLH_DNA-bd_sf"/>
</dbReference>